<sequence length="154" mass="17489">MPLLTQTEQRRFEADILRRVFETLIDRIGRAEALKVIGEATRDVAREAGKALAESCDTTPNLPHFATVVNTWRSGRSLDIGKFEIGLDKMRVVIKRCAHIDAYRELGLPDDLACQLACVREEAFAEGYSTRLSFKRPTSICQDNKPCELIYTWK</sequence>
<evidence type="ECO:0000313" key="2">
    <source>
        <dbReference type="Proteomes" id="UP000007844"/>
    </source>
</evidence>
<name>F3Z2I5_DESAF</name>
<evidence type="ECO:0008006" key="3">
    <source>
        <dbReference type="Google" id="ProtNLM"/>
    </source>
</evidence>
<dbReference type="HOGENOM" id="CLU_136139_0_0_7"/>
<dbReference type="EMBL" id="CP003221">
    <property type="protein sequence ID" value="EGJ51318.1"/>
    <property type="molecule type" value="Genomic_DNA"/>
</dbReference>
<dbReference type="Proteomes" id="UP000007844">
    <property type="component" value="Chromosome"/>
</dbReference>
<proteinExistence type="predicted"/>
<dbReference type="KEGG" id="daf:Desaf_3017"/>
<keyword evidence="2" id="KW-1185">Reference proteome</keyword>
<dbReference type="RefSeq" id="WP_014260967.1">
    <property type="nucleotide sequence ID" value="NC_016629.1"/>
</dbReference>
<dbReference type="STRING" id="690850.Desaf_3017"/>
<dbReference type="eggNOG" id="COG2345">
    <property type="taxonomic scope" value="Bacteria"/>
</dbReference>
<reference evidence="1 2" key="1">
    <citation type="journal article" date="2011" name="J. Bacteriol.">
        <title>Genome sequence of the mercury-methylating and pleomorphic Desulfovibrio africanus Strain Walvis Bay.</title>
        <authorList>
            <person name="Brown S.D."/>
            <person name="Wall J.D."/>
            <person name="Kucken A.M."/>
            <person name="Gilmour C.C."/>
            <person name="Podar M."/>
            <person name="Brandt C.C."/>
            <person name="Teshima H."/>
            <person name="Detter J.C."/>
            <person name="Han C.S."/>
            <person name="Land M.L."/>
            <person name="Lucas S."/>
            <person name="Han J."/>
            <person name="Pennacchio L."/>
            <person name="Nolan M."/>
            <person name="Pitluck S."/>
            <person name="Woyke T."/>
            <person name="Goodwin L."/>
            <person name="Palumbo A.V."/>
            <person name="Elias D.A."/>
        </authorList>
    </citation>
    <scope>NUCLEOTIDE SEQUENCE [LARGE SCALE GENOMIC DNA]</scope>
    <source>
        <strain evidence="1 2">Walvis Bay</strain>
    </source>
</reference>
<dbReference type="AlphaFoldDB" id="F3Z2I5"/>
<dbReference type="InterPro" id="IPR026002">
    <property type="entry name" value="ATC_hydrolase-like"/>
</dbReference>
<protein>
    <recommendedName>
        <fullName evidence="3">L-2-amino-thiazoline-4-carboxylic acid hydrolase</fullName>
    </recommendedName>
</protein>
<organism evidence="1 2">
    <name type="scientific">Desulfocurvibacter africanus subsp. africanus str. Walvis Bay</name>
    <dbReference type="NCBI Taxonomy" id="690850"/>
    <lineage>
        <taxon>Bacteria</taxon>
        <taxon>Pseudomonadati</taxon>
        <taxon>Thermodesulfobacteriota</taxon>
        <taxon>Desulfovibrionia</taxon>
        <taxon>Desulfovibrionales</taxon>
        <taxon>Desulfovibrionaceae</taxon>
        <taxon>Desulfocurvibacter</taxon>
    </lineage>
</organism>
<dbReference type="Pfam" id="PF14196">
    <property type="entry name" value="ATC_hydrolase"/>
    <property type="match status" value="1"/>
</dbReference>
<accession>F3Z2I5</accession>
<gene>
    <name evidence="1" type="ORF">Desaf_3017</name>
</gene>
<evidence type="ECO:0000313" key="1">
    <source>
        <dbReference type="EMBL" id="EGJ51318.1"/>
    </source>
</evidence>